<keyword evidence="2" id="KW-1185">Reference proteome</keyword>
<proteinExistence type="predicted"/>
<accession>A0ABW7CW73</accession>
<evidence type="ECO:0000313" key="2">
    <source>
        <dbReference type="Proteomes" id="UP001605261"/>
    </source>
</evidence>
<protein>
    <submittedName>
        <fullName evidence="1">Uncharacterized protein</fullName>
    </submittedName>
</protein>
<reference evidence="1 2" key="1">
    <citation type="submission" date="2024-09" db="EMBL/GenBank/DDBJ databases">
        <authorList>
            <consortium name="All-Russian atlas of soil microorganisms"/>
            <consortium name="as a basis for the search for new antimicrobial producers and enzymes with unique properties"/>
            <person name="Sokolova E.A."/>
            <person name="Voronina E.N."/>
        </authorList>
    </citation>
    <scope>NUCLEOTIDE SEQUENCE [LARGE SCALE GENOMIC DNA]</scope>
    <source>
        <strain evidence="1 2">AF-22b-331.1</strain>
    </source>
</reference>
<dbReference type="EMBL" id="JBHGCJ010000005">
    <property type="protein sequence ID" value="MFG6109201.1"/>
    <property type="molecule type" value="Genomic_DNA"/>
</dbReference>
<dbReference type="RefSeq" id="WP_394162754.1">
    <property type="nucleotide sequence ID" value="NZ_JBHGCJ010000005.1"/>
</dbReference>
<gene>
    <name evidence="1" type="ORF">ACEU0G_003208</name>
</gene>
<evidence type="ECO:0000313" key="1">
    <source>
        <dbReference type="EMBL" id="MFG6109201.1"/>
    </source>
</evidence>
<organism evidence="1 2">
    <name type="scientific">Stenotrophomonas nematodicola</name>
    <dbReference type="NCBI Taxonomy" id="2656746"/>
    <lineage>
        <taxon>Bacteria</taxon>
        <taxon>Pseudomonadati</taxon>
        <taxon>Pseudomonadota</taxon>
        <taxon>Gammaproteobacteria</taxon>
        <taxon>Lysobacterales</taxon>
        <taxon>Lysobacteraceae</taxon>
        <taxon>Stenotrophomonas</taxon>
    </lineage>
</organism>
<name>A0ABW7CW73_9GAMM</name>
<sequence length="171" mass="19357">MKPTVDKAFILLGYSNRETFWRLDHLRDGSVQVSGLEQRPAGASAAGIFEWWTLGGGKAVPMAFFSEQLESELGTPNFGESLLLLIDGKLMGDGMLVPKISFRRGIFSNDFSIRLDGGWVFKVHYSRPFFREAWWKFNAGGTLDYYAVDFIEQLVGVLAMNRPHWLIEDQS</sequence>
<dbReference type="Proteomes" id="UP001605261">
    <property type="component" value="Unassembled WGS sequence"/>
</dbReference>
<comment type="caution">
    <text evidence="1">The sequence shown here is derived from an EMBL/GenBank/DDBJ whole genome shotgun (WGS) entry which is preliminary data.</text>
</comment>